<reference evidence="2" key="1">
    <citation type="journal article" date="2019" name="Int. J. Syst. Evol. Microbiol.">
        <title>The Global Catalogue of Microorganisms (GCM) 10K type strain sequencing project: providing services to taxonomists for standard genome sequencing and annotation.</title>
        <authorList>
            <consortium name="The Broad Institute Genomics Platform"/>
            <consortium name="The Broad Institute Genome Sequencing Center for Infectious Disease"/>
            <person name="Wu L."/>
            <person name="Ma J."/>
        </authorList>
    </citation>
    <scope>NUCLEOTIDE SEQUENCE [LARGE SCALE GENOMIC DNA]</scope>
    <source>
        <strain evidence="2">JCM 18541</strain>
    </source>
</reference>
<protein>
    <submittedName>
        <fullName evidence="1">Uncharacterized protein</fullName>
    </submittedName>
</protein>
<proteinExistence type="predicted"/>
<name>A0ABP9BA14_9MICC</name>
<evidence type="ECO:0000313" key="1">
    <source>
        <dbReference type="EMBL" id="GAA4792632.1"/>
    </source>
</evidence>
<dbReference type="Proteomes" id="UP001500187">
    <property type="component" value="Unassembled WGS sequence"/>
</dbReference>
<dbReference type="EMBL" id="BAABKP010000001">
    <property type="protein sequence ID" value="GAA4792632.1"/>
    <property type="molecule type" value="Genomic_DNA"/>
</dbReference>
<gene>
    <name evidence="1" type="ORF">GCM10023352_08960</name>
</gene>
<organism evidence="1 2">
    <name type="scientific">Rothia endophytica</name>
    <dbReference type="NCBI Taxonomy" id="1324766"/>
    <lineage>
        <taxon>Bacteria</taxon>
        <taxon>Bacillati</taxon>
        <taxon>Actinomycetota</taxon>
        <taxon>Actinomycetes</taxon>
        <taxon>Micrococcales</taxon>
        <taxon>Micrococcaceae</taxon>
        <taxon>Rothia</taxon>
    </lineage>
</organism>
<keyword evidence="2" id="KW-1185">Reference proteome</keyword>
<evidence type="ECO:0000313" key="2">
    <source>
        <dbReference type="Proteomes" id="UP001500187"/>
    </source>
</evidence>
<comment type="caution">
    <text evidence="1">The sequence shown here is derived from an EMBL/GenBank/DDBJ whole genome shotgun (WGS) entry which is preliminary data.</text>
</comment>
<sequence length="110" mass="12081">MIQPASINPAVCLCEGVQKIAGIAVISTTVDGVARIEGTPSGGHATPQRLSLIVRVYPFYRGSKWEYSYKRRPGYLREVPGALRVGGELRLLGVFYQNNVRDSQLAFTLN</sequence>
<accession>A0ABP9BA14</accession>